<name>A0A0E9PD83_ANGAN</name>
<organism evidence="1">
    <name type="scientific">Anguilla anguilla</name>
    <name type="common">European freshwater eel</name>
    <name type="synonym">Muraena anguilla</name>
    <dbReference type="NCBI Taxonomy" id="7936"/>
    <lineage>
        <taxon>Eukaryota</taxon>
        <taxon>Metazoa</taxon>
        <taxon>Chordata</taxon>
        <taxon>Craniata</taxon>
        <taxon>Vertebrata</taxon>
        <taxon>Euteleostomi</taxon>
        <taxon>Actinopterygii</taxon>
        <taxon>Neopterygii</taxon>
        <taxon>Teleostei</taxon>
        <taxon>Anguilliformes</taxon>
        <taxon>Anguillidae</taxon>
        <taxon>Anguilla</taxon>
    </lineage>
</organism>
<proteinExistence type="predicted"/>
<protein>
    <submittedName>
        <fullName evidence="1">Uncharacterized protein</fullName>
    </submittedName>
</protein>
<reference evidence="1" key="2">
    <citation type="journal article" date="2015" name="Fish Shellfish Immunol.">
        <title>Early steps in the European eel (Anguilla anguilla)-Vibrio vulnificus interaction in the gills: Role of the RtxA13 toxin.</title>
        <authorList>
            <person name="Callol A."/>
            <person name="Pajuelo D."/>
            <person name="Ebbesson L."/>
            <person name="Teles M."/>
            <person name="MacKenzie S."/>
            <person name="Amaro C."/>
        </authorList>
    </citation>
    <scope>NUCLEOTIDE SEQUENCE</scope>
</reference>
<accession>A0A0E9PD83</accession>
<dbReference type="AlphaFoldDB" id="A0A0E9PD83"/>
<sequence length="50" mass="6278">MRLKCKFSAFIKRYFIHFGFNMWKLQHFLYIAPSHFRPHNNVWDILVFCK</sequence>
<dbReference type="EMBL" id="GBXM01106093">
    <property type="protein sequence ID" value="JAH02484.1"/>
    <property type="molecule type" value="Transcribed_RNA"/>
</dbReference>
<reference evidence="1" key="1">
    <citation type="submission" date="2014-11" db="EMBL/GenBank/DDBJ databases">
        <authorList>
            <person name="Amaro Gonzalez C."/>
        </authorList>
    </citation>
    <scope>NUCLEOTIDE SEQUENCE</scope>
</reference>
<evidence type="ECO:0000313" key="1">
    <source>
        <dbReference type="EMBL" id="JAH02484.1"/>
    </source>
</evidence>